<feature type="compositionally biased region" description="Low complexity" evidence="1">
    <location>
        <begin position="379"/>
        <end position="388"/>
    </location>
</feature>
<feature type="region of interest" description="Disordered" evidence="1">
    <location>
        <begin position="813"/>
        <end position="841"/>
    </location>
</feature>
<evidence type="ECO:0000256" key="1">
    <source>
        <dbReference type="SAM" id="MobiDB-lite"/>
    </source>
</evidence>
<protein>
    <submittedName>
        <fullName evidence="2">Uncharacterized protein</fullName>
    </submittedName>
</protein>
<feature type="compositionally biased region" description="Low complexity" evidence="1">
    <location>
        <begin position="107"/>
        <end position="121"/>
    </location>
</feature>
<keyword evidence="3" id="KW-1185">Reference proteome</keyword>
<feature type="compositionally biased region" description="Basic and acidic residues" evidence="1">
    <location>
        <begin position="41"/>
        <end position="71"/>
    </location>
</feature>
<dbReference type="EMBL" id="ML180229">
    <property type="protein sequence ID" value="THU78257.1"/>
    <property type="molecule type" value="Genomic_DNA"/>
</dbReference>
<feature type="region of interest" description="Disordered" evidence="1">
    <location>
        <begin position="286"/>
        <end position="402"/>
    </location>
</feature>
<feature type="compositionally biased region" description="Low complexity" evidence="1">
    <location>
        <begin position="16"/>
        <end position="39"/>
    </location>
</feature>
<feature type="compositionally biased region" description="Polar residues" evidence="1">
    <location>
        <begin position="753"/>
        <end position="767"/>
    </location>
</feature>
<reference evidence="2 3" key="1">
    <citation type="journal article" date="2019" name="Nat. Ecol. Evol.">
        <title>Megaphylogeny resolves global patterns of mushroom evolution.</title>
        <authorList>
            <person name="Varga T."/>
            <person name="Krizsan K."/>
            <person name="Foldi C."/>
            <person name="Dima B."/>
            <person name="Sanchez-Garcia M."/>
            <person name="Sanchez-Ramirez S."/>
            <person name="Szollosi G.J."/>
            <person name="Szarkandi J.G."/>
            <person name="Papp V."/>
            <person name="Albert L."/>
            <person name="Andreopoulos W."/>
            <person name="Angelini C."/>
            <person name="Antonin V."/>
            <person name="Barry K.W."/>
            <person name="Bougher N.L."/>
            <person name="Buchanan P."/>
            <person name="Buyck B."/>
            <person name="Bense V."/>
            <person name="Catcheside P."/>
            <person name="Chovatia M."/>
            <person name="Cooper J."/>
            <person name="Damon W."/>
            <person name="Desjardin D."/>
            <person name="Finy P."/>
            <person name="Geml J."/>
            <person name="Haridas S."/>
            <person name="Hughes K."/>
            <person name="Justo A."/>
            <person name="Karasinski D."/>
            <person name="Kautmanova I."/>
            <person name="Kiss B."/>
            <person name="Kocsube S."/>
            <person name="Kotiranta H."/>
            <person name="LaButti K.M."/>
            <person name="Lechner B.E."/>
            <person name="Liimatainen K."/>
            <person name="Lipzen A."/>
            <person name="Lukacs Z."/>
            <person name="Mihaltcheva S."/>
            <person name="Morgado L.N."/>
            <person name="Niskanen T."/>
            <person name="Noordeloos M.E."/>
            <person name="Ohm R.A."/>
            <person name="Ortiz-Santana B."/>
            <person name="Ovrebo C."/>
            <person name="Racz N."/>
            <person name="Riley R."/>
            <person name="Savchenko A."/>
            <person name="Shiryaev A."/>
            <person name="Soop K."/>
            <person name="Spirin V."/>
            <person name="Szebenyi C."/>
            <person name="Tomsovsky M."/>
            <person name="Tulloss R.E."/>
            <person name="Uehling J."/>
            <person name="Grigoriev I.V."/>
            <person name="Vagvolgyi C."/>
            <person name="Papp T."/>
            <person name="Martin F.M."/>
            <person name="Miettinen O."/>
            <person name="Hibbett D.S."/>
            <person name="Nagy L.G."/>
        </authorList>
    </citation>
    <scope>NUCLEOTIDE SEQUENCE [LARGE SCALE GENOMIC DNA]</scope>
    <source>
        <strain evidence="2 3">CBS 962.96</strain>
    </source>
</reference>
<feature type="compositionally biased region" description="Low complexity" evidence="1">
    <location>
        <begin position="820"/>
        <end position="841"/>
    </location>
</feature>
<evidence type="ECO:0000313" key="2">
    <source>
        <dbReference type="EMBL" id="THU78257.1"/>
    </source>
</evidence>
<sequence length="1671" mass="181830">MTTSGRARSGSCVSTGSSLRPMSTTSSTSRTSSGSSAASVRWDEEGLETVREQRRRERESKRLSEELEGKDSRKKGKRTERDRDSRRASGEGRKRTPLSEVFPDIQSSSNSPRSSKGSFRSTNMPLLTLEEATSDGHERVADDGDSAVSTPVKRARPRPLSEQMLGKSRPQAIHDENSDGVLSILDAATNDLAQLINNLDLEATPGNTPASPCVSPWREQILAGLTPRLPNDSQSPTKKTLRKDVSSITSLRPYAQSRDLIKQAGVEDRLGQQIAPWPTLNSMFPKDSPLKASSSLSSSVSSSPRVSVVPKTRINHKRTLSPPGPMLENSPPMIRPLRPAKSNRSVIPMKPLGPPPSEGLPPIEQGQSKDDFGTVRVPSSLTFGSRSSSRNHDGNGDSSISSMEDIRNRQAHVGGQPVLPSVFGHARNRSSLLSSQLNESSDEDNTTSRPLAPGARRMLGMKGTMGGSDVSAYAVDELDASDPDSDIPDELQNILAKQYEDDTLSYRVPNSPHNHSPADVPRDAEDEFDVDHQQRFSSVTDDQEPEPLDIPMFHLTDADDNHVDMDDMMHSDGEEESDTKKSFDFTGEIQKLNESGGSDRRSFMEQLENAFRTPAKLDLRYDFGSGSSGGGGDGMLSVEVPPLPPLPKTDVVVADTSSSTIQTDLASTSHEAVVSASSSRTTEDMENFSVSRLLDVKEPTLLPGSDSVGSTSDTDELMLVDDSAEPSLENHVVPASRPSDGQLNKAFKFGGMSKNSSSPEVKNDNVNNKPVTLSDIIPPPSHARAISNASSVSVGDSVINSIIAEAAAEMPLARPRPPRARVNSDSSISAQSRDSSYISNSSMSGMQVRYRHSRHESGLSFTGFDSFDEVRRGFEFHDYRPAFYPPPPPPVSTSNRRNPHLRQESTFSFASVSSYGHVLNPGVPDPFDYGLPSLRERPSSEEMTMSMSMSQSIDDTFSFIHRAPRRRVESDASSFYFNPVQAQAQLSSFARGHRRNESNMSVVSGPPVSLYNRSFASAHRRNDSASSVSSMAHSYAMHGASGGRAAWARHRQDASIDSVNSSYSAMRLGRPGIGDKMFETAGVPLTSISASPTDSAIDMESRMLDSHIDQTTENPSSFDSIMDSDPEHRSSIEMEDSLFDKTGDRSSVSSESVFGYDFSRFPEGHLLPPAEFRPISSFSIASVHSPAQDDDTMISMIGGGHVRRRSVGSVIGASPCIRLNNKRKQPPPESTKENQDPGHAVKARIVEKPSIASTSSSKFGGERMIKARRGVIERQSLEESVLMAEGEDMSISFSSAPVFSRPGPASRSRSSTCTSVSLSSGTDTPPLSPSDGSMSMSDGSQSSIDLSQLNMILANATHPVSNVGRNRLRARARGQGHRRRISQARMSRSSVYETIEEEMSSSSASSSPNPQSKKSSPTAMQPVFVVDADSSSVHSTESFWDDERGIVALRKYYDLKDEAAFTVSESKRVWIDTPFSIYALQSFNPPRQPSAMQALLEDSVQNYKSLPSELRPIRRRTQSRPSPYPQARTVKVSLTSDNPRPVFEAPTRTTAKSSHGSPLQEISINPNIMTATHMPKYEAKKPFATLEDDLAENVPLKTRENAYGLANNPRPRVGSSARRTALGWSKRSTGKASSDLKENVGQGVSMTPGENLRLSRPRPRGRPTPARAIRA</sequence>
<feature type="region of interest" description="Disordered" evidence="1">
    <location>
        <begin position="1"/>
        <end position="174"/>
    </location>
</feature>
<evidence type="ECO:0000313" key="3">
    <source>
        <dbReference type="Proteomes" id="UP000297245"/>
    </source>
</evidence>
<feature type="compositionally biased region" description="Low complexity" evidence="1">
    <location>
        <begin position="1400"/>
        <end position="1417"/>
    </location>
</feature>
<feature type="compositionally biased region" description="Polar residues" evidence="1">
    <location>
        <begin position="1"/>
        <end position="15"/>
    </location>
</feature>
<feature type="compositionally biased region" description="Polar residues" evidence="1">
    <location>
        <begin position="1547"/>
        <end position="1561"/>
    </location>
</feature>
<dbReference type="Proteomes" id="UP000297245">
    <property type="component" value="Unassembled WGS sequence"/>
</dbReference>
<feature type="region of interest" description="Disordered" evidence="1">
    <location>
        <begin position="1110"/>
        <end position="1130"/>
    </location>
</feature>
<accession>A0A4S8KR76</accession>
<feature type="region of interest" description="Disordered" evidence="1">
    <location>
        <begin position="1537"/>
        <end position="1561"/>
    </location>
</feature>
<feature type="compositionally biased region" description="Low complexity" evidence="1">
    <location>
        <begin position="1329"/>
        <end position="1342"/>
    </location>
</feature>
<feature type="compositionally biased region" description="Basic and acidic residues" evidence="1">
    <location>
        <begin position="79"/>
        <end position="94"/>
    </location>
</feature>
<feature type="region of interest" description="Disordered" evidence="1">
    <location>
        <begin position="1298"/>
        <end position="1342"/>
    </location>
</feature>
<feature type="compositionally biased region" description="Basic residues" evidence="1">
    <location>
        <begin position="1370"/>
        <end position="1382"/>
    </location>
</feature>
<feature type="region of interest" description="Disordered" evidence="1">
    <location>
        <begin position="1218"/>
        <end position="1259"/>
    </location>
</feature>
<feature type="compositionally biased region" description="Low complexity" evidence="1">
    <location>
        <begin position="293"/>
        <end position="309"/>
    </location>
</feature>
<feature type="region of interest" description="Disordered" evidence="1">
    <location>
        <begin position="1370"/>
        <end position="1418"/>
    </location>
</feature>
<proteinExistence type="predicted"/>
<feature type="compositionally biased region" description="Low complexity" evidence="1">
    <location>
        <begin position="1300"/>
        <end position="1320"/>
    </location>
</feature>
<feature type="region of interest" description="Disordered" evidence="1">
    <location>
        <begin position="730"/>
        <end position="767"/>
    </location>
</feature>
<gene>
    <name evidence="2" type="ORF">K435DRAFT_61349</name>
</gene>
<feature type="region of interest" description="Disordered" evidence="1">
    <location>
        <begin position="433"/>
        <end position="463"/>
    </location>
</feature>
<organism evidence="2 3">
    <name type="scientific">Dendrothele bispora (strain CBS 962.96)</name>
    <dbReference type="NCBI Taxonomy" id="1314807"/>
    <lineage>
        <taxon>Eukaryota</taxon>
        <taxon>Fungi</taxon>
        <taxon>Dikarya</taxon>
        <taxon>Basidiomycota</taxon>
        <taxon>Agaricomycotina</taxon>
        <taxon>Agaricomycetes</taxon>
        <taxon>Agaricomycetidae</taxon>
        <taxon>Agaricales</taxon>
        <taxon>Agaricales incertae sedis</taxon>
        <taxon>Dendrothele</taxon>
    </lineage>
</organism>
<name>A0A4S8KR76_DENBC</name>
<dbReference type="OrthoDB" id="2563277at2759"/>
<feature type="region of interest" description="Disordered" evidence="1">
    <location>
        <begin position="1603"/>
        <end position="1671"/>
    </location>
</feature>